<evidence type="ECO:0000256" key="1">
    <source>
        <dbReference type="SAM" id="MobiDB-lite"/>
    </source>
</evidence>
<comment type="caution">
    <text evidence="2">The sequence shown here is derived from an EMBL/GenBank/DDBJ whole genome shotgun (WGS) entry which is preliminary data.</text>
</comment>
<evidence type="ECO:0000313" key="3">
    <source>
        <dbReference type="Proteomes" id="UP000657918"/>
    </source>
</evidence>
<feature type="compositionally biased region" description="Basic and acidic residues" evidence="1">
    <location>
        <begin position="61"/>
        <end position="70"/>
    </location>
</feature>
<protein>
    <submittedName>
        <fullName evidence="2">Uncharacterized protein</fullName>
    </submittedName>
</protein>
<name>A0A835MX77_9ROSI</name>
<dbReference type="AlphaFoldDB" id="A0A835MX77"/>
<accession>A0A835MX77</accession>
<dbReference type="Proteomes" id="UP000657918">
    <property type="component" value="Chromosome 11"/>
</dbReference>
<feature type="region of interest" description="Disordered" evidence="1">
    <location>
        <begin position="42"/>
        <end position="70"/>
    </location>
</feature>
<gene>
    <name evidence="2" type="ORF">SADUNF_Sadunf11G0090100</name>
</gene>
<dbReference type="EMBL" id="JADGMS010000011">
    <property type="protein sequence ID" value="KAF9672878.1"/>
    <property type="molecule type" value="Genomic_DNA"/>
</dbReference>
<proteinExistence type="predicted"/>
<dbReference type="OrthoDB" id="842275at2759"/>
<keyword evidence="3" id="KW-1185">Reference proteome</keyword>
<organism evidence="2 3">
    <name type="scientific">Salix dunnii</name>
    <dbReference type="NCBI Taxonomy" id="1413687"/>
    <lineage>
        <taxon>Eukaryota</taxon>
        <taxon>Viridiplantae</taxon>
        <taxon>Streptophyta</taxon>
        <taxon>Embryophyta</taxon>
        <taxon>Tracheophyta</taxon>
        <taxon>Spermatophyta</taxon>
        <taxon>Magnoliopsida</taxon>
        <taxon>eudicotyledons</taxon>
        <taxon>Gunneridae</taxon>
        <taxon>Pentapetalae</taxon>
        <taxon>rosids</taxon>
        <taxon>fabids</taxon>
        <taxon>Malpighiales</taxon>
        <taxon>Salicaceae</taxon>
        <taxon>Saliceae</taxon>
        <taxon>Salix</taxon>
    </lineage>
</organism>
<sequence length="120" mass="13244">MGSNGRFCKYEMAFKSMAQKSDHIGGAESAPSNINRTVKNIRRISSASGADSNEAAGMKGSADEDYRRQRREEKAKNSLMYFQSSVLKFLDVNLVVFATDDIFITALMKFDAMEVGGAQK</sequence>
<feature type="compositionally biased region" description="Polar residues" evidence="1">
    <location>
        <begin position="42"/>
        <end position="51"/>
    </location>
</feature>
<reference evidence="2 3" key="1">
    <citation type="submission" date="2020-10" db="EMBL/GenBank/DDBJ databases">
        <title>Plant Genome Project.</title>
        <authorList>
            <person name="Zhang R.-G."/>
        </authorList>
    </citation>
    <scope>NUCLEOTIDE SEQUENCE [LARGE SCALE GENOMIC DNA]</scope>
    <source>
        <strain evidence="2">FAFU-HL-1</strain>
        <tissue evidence="2">Leaf</tissue>
    </source>
</reference>
<evidence type="ECO:0000313" key="2">
    <source>
        <dbReference type="EMBL" id="KAF9672878.1"/>
    </source>
</evidence>